<evidence type="ECO:0000256" key="1">
    <source>
        <dbReference type="SAM" id="Phobius"/>
    </source>
</evidence>
<protein>
    <recommendedName>
        <fullName evidence="2">Polysaccharide pyruvyl transferase domain-containing protein</fullName>
    </recommendedName>
</protein>
<evidence type="ECO:0000259" key="2">
    <source>
        <dbReference type="Pfam" id="PF04230"/>
    </source>
</evidence>
<comment type="caution">
    <text evidence="3">The sequence shown here is derived from an EMBL/GenBank/DDBJ whole genome shotgun (WGS) entry which is preliminary data.</text>
</comment>
<gene>
    <name evidence="3" type="ORF">S01H4_01520</name>
</gene>
<dbReference type="Gene3D" id="3.40.50.2000">
    <property type="entry name" value="Glycogen Phosphorylase B"/>
    <property type="match status" value="1"/>
</dbReference>
<feature type="transmembrane region" description="Helical" evidence="1">
    <location>
        <begin position="107"/>
        <end position="125"/>
    </location>
</feature>
<accession>X0ZIX6</accession>
<dbReference type="InterPro" id="IPR007345">
    <property type="entry name" value="Polysacch_pyruvyl_Trfase"/>
</dbReference>
<reference evidence="3" key="1">
    <citation type="journal article" date="2014" name="Front. Microbiol.">
        <title>High frequency of phylogenetically diverse reductive dehalogenase-homologous genes in deep subseafloor sedimentary metagenomes.</title>
        <authorList>
            <person name="Kawai M."/>
            <person name="Futagami T."/>
            <person name="Toyoda A."/>
            <person name="Takaki Y."/>
            <person name="Nishi S."/>
            <person name="Hori S."/>
            <person name="Arai W."/>
            <person name="Tsubouchi T."/>
            <person name="Morono Y."/>
            <person name="Uchiyama I."/>
            <person name="Ito T."/>
            <person name="Fujiyama A."/>
            <person name="Inagaki F."/>
            <person name="Takami H."/>
        </authorList>
    </citation>
    <scope>NUCLEOTIDE SEQUENCE</scope>
    <source>
        <strain evidence="3">Expedition CK06-06</strain>
    </source>
</reference>
<dbReference type="Pfam" id="PF04230">
    <property type="entry name" value="PS_pyruv_trans"/>
    <property type="match status" value="1"/>
</dbReference>
<proteinExistence type="predicted"/>
<sequence length="399" mass="45642">MKKNQKSNKKIKSITLLGSSSGRNAGDAALLNSIMADLKKLDPNLRFEIPTINPSFITKSFSKYNAKPISMLPWHFSIKMLGFPTFLSVARTDMTIIFDAILFDRALYNPLFNFLSTLYFLIPFAKRKGKKIVYYNVGVGPITTTIGKKMLKKISEMTDLITVRDSQSIQILKSLKIPESKIFLTADAALNNTPSTEEHTEKILSSEKIEKDKPLLGFNINTYIDTWVETGKEPINKSSFLKDIASVLDKVIKDLDVNVIFFATQHMDIPIISKVIDYIKNKDKVNLITNRKYSNQEIMGLLGKMELFVGMRLHSLILASAMNTPILGLIYQDKVRNYLKELNLEKQKIEFSNFSADNLFNIIKKSWYEREEIKKHLTIRIEELKKKAKKTPKMVIDLL</sequence>
<dbReference type="PANTHER" id="PTHR36836:SF1">
    <property type="entry name" value="COLANIC ACID BIOSYNTHESIS PROTEIN WCAK"/>
    <property type="match status" value="1"/>
</dbReference>
<dbReference type="PANTHER" id="PTHR36836">
    <property type="entry name" value="COLANIC ACID BIOSYNTHESIS PROTEIN WCAK"/>
    <property type="match status" value="1"/>
</dbReference>
<organism evidence="3">
    <name type="scientific">marine sediment metagenome</name>
    <dbReference type="NCBI Taxonomy" id="412755"/>
    <lineage>
        <taxon>unclassified sequences</taxon>
        <taxon>metagenomes</taxon>
        <taxon>ecological metagenomes</taxon>
    </lineage>
</organism>
<dbReference type="EMBL" id="BART01000279">
    <property type="protein sequence ID" value="GAG69585.1"/>
    <property type="molecule type" value="Genomic_DNA"/>
</dbReference>
<name>X0ZIX6_9ZZZZ</name>
<feature type="domain" description="Polysaccharide pyruvyl transferase" evidence="2">
    <location>
        <begin position="24"/>
        <end position="332"/>
    </location>
</feature>
<keyword evidence="1" id="KW-0812">Transmembrane</keyword>
<dbReference type="AlphaFoldDB" id="X0ZIX6"/>
<evidence type="ECO:0000313" key="3">
    <source>
        <dbReference type="EMBL" id="GAG69585.1"/>
    </source>
</evidence>
<keyword evidence="1" id="KW-1133">Transmembrane helix</keyword>
<keyword evidence="1" id="KW-0472">Membrane</keyword>